<evidence type="ECO:0000256" key="3">
    <source>
        <dbReference type="ARBA" id="ARBA00023235"/>
    </source>
</evidence>
<dbReference type="FunFam" id="3.30.2350.10:FF:000005">
    <property type="entry name" value="Pseudouridine synthase"/>
    <property type="match status" value="1"/>
</dbReference>
<evidence type="ECO:0000256" key="5">
    <source>
        <dbReference type="RuleBase" id="RU362028"/>
    </source>
</evidence>
<evidence type="ECO:0000259" key="6">
    <source>
        <dbReference type="Pfam" id="PF00849"/>
    </source>
</evidence>
<dbReference type="OrthoDB" id="9807829at2"/>
<dbReference type="PANTHER" id="PTHR21600">
    <property type="entry name" value="MITOCHONDRIAL RNA PSEUDOURIDINE SYNTHASE"/>
    <property type="match status" value="1"/>
</dbReference>
<dbReference type="GO" id="GO:0003723">
    <property type="term" value="F:RNA binding"/>
    <property type="evidence" value="ECO:0007669"/>
    <property type="project" value="InterPro"/>
</dbReference>
<dbReference type="InterPro" id="IPR006225">
    <property type="entry name" value="PsdUridine_synth_RluC/D"/>
</dbReference>
<comment type="similarity">
    <text evidence="2 5">Belongs to the pseudouridine synthase RluA family.</text>
</comment>
<comment type="caution">
    <text evidence="7">The sequence shown here is derived from an EMBL/GenBank/DDBJ whole genome shotgun (WGS) entry which is preliminary data.</text>
</comment>
<dbReference type="EMBL" id="PGUY01000046">
    <property type="protein sequence ID" value="PLT29137.1"/>
    <property type="molecule type" value="Genomic_DNA"/>
</dbReference>
<accession>A0A2N5M449</accession>
<name>A0A2N5M449_9BACI</name>
<dbReference type="InterPro" id="IPR020103">
    <property type="entry name" value="PsdUridine_synth_cat_dom_sf"/>
</dbReference>
<dbReference type="InterPro" id="IPR050188">
    <property type="entry name" value="RluA_PseudoU_synthase"/>
</dbReference>
<reference evidence="7 8" key="1">
    <citation type="submission" date="2017-11" db="EMBL/GenBank/DDBJ databases">
        <title>Comparitive Functional Genomics of Dry Heat Resistant strains isolated from the Viking Spacecraft.</title>
        <authorList>
            <person name="Seuylemezian A."/>
            <person name="Cooper K."/>
            <person name="Vaishampayan P."/>
        </authorList>
    </citation>
    <scope>NUCLEOTIDE SEQUENCE [LARGE SCALE GENOMIC DNA]</scope>
    <source>
        <strain evidence="7 8">V1-29</strain>
    </source>
</reference>
<dbReference type="InterPro" id="IPR006145">
    <property type="entry name" value="PsdUridine_synth_RsuA/RluA"/>
</dbReference>
<gene>
    <name evidence="7" type="ORF">CUU66_14910</name>
</gene>
<comment type="function">
    <text evidence="5">Responsible for synthesis of pseudouridine from uracil.</text>
</comment>
<evidence type="ECO:0000256" key="4">
    <source>
        <dbReference type="PIRSR" id="PIRSR606225-1"/>
    </source>
</evidence>
<evidence type="ECO:0000256" key="1">
    <source>
        <dbReference type="ARBA" id="ARBA00000073"/>
    </source>
</evidence>
<dbReference type="SUPFAM" id="SSF55120">
    <property type="entry name" value="Pseudouridine synthase"/>
    <property type="match status" value="1"/>
</dbReference>
<dbReference type="EC" id="5.4.99.-" evidence="5"/>
<evidence type="ECO:0000256" key="2">
    <source>
        <dbReference type="ARBA" id="ARBA00010876"/>
    </source>
</evidence>
<proteinExistence type="inferred from homology"/>
<dbReference type="Gene3D" id="3.30.2350.10">
    <property type="entry name" value="Pseudouridine synthase"/>
    <property type="match status" value="1"/>
</dbReference>
<dbReference type="Proteomes" id="UP000234748">
    <property type="component" value="Unassembled WGS sequence"/>
</dbReference>
<keyword evidence="8" id="KW-1185">Reference proteome</keyword>
<dbReference type="GO" id="GO:0140098">
    <property type="term" value="F:catalytic activity, acting on RNA"/>
    <property type="evidence" value="ECO:0007669"/>
    <property type="project" value="UniProtKB-ARBA"/>
</dbReference>
<feature type="domain" description="Pseudouridine synthase RsuA/RluA-like" evidence="6">
    <location>
        <begin position="92"/>
        <end position="244"/>
    </location>
</feature>
<dbReference type="GO" id="GO:0000455">
    <property type="term" value="P:enzyme-directed rRNA pseudouridine synthesis"/>
    <property type="evidence" value="ECO:0007669"/>
    <property type="project" value="TreeGrafter"/>
</dbReference>
<dbReference type="CDD" id="cd02869">
    <property type="entry name" value="PseudoU_synth_RluA_like"/>
    <property type="match status" value="1"/>
</dbReference>
<evidence type="ECO:0000313" key="7">
    <source>
        <dbReference type="EMBL" id="PLT29137.1"/>
    </source>
</evidence>
<keyword evidence="3 5" id="KW-0413">Isomerase</keyword>
<organism evidence="7 8">
    <name type="scientific">Peribacillus deserti</name>
    <dbReference type="NCBI Taxonomy" id="673318"/>
    <lineage>
        <taxon>Bacteria</taxon>
        <taxon>Bacillati</taxon>
        <taxon>Bacillota</taxon>
        <taxon>Bacilli</taxon>
        <taxon>Bacillales</taxon>
        <taxon>Bacillaceae</taxon>
        <taxon>Peribacillus</taxon>
    </lineage>
</organism>
<dbReference type="PANTHER" id="PTHR21600:SF71">
    <property type="entry name" value="PSEUDOURIDINE SYNTHASE"/>
    <property type="match status" value="1"/>
</dbReference>
<dbReference type="NCBIfam" id="TIGR00005">
    <property type="entry name" value="rluA_subfam"/>
    <property type="match status" value="1"/>
</dbReference>
<dbReference type="AlphaFoldDB" id="A0A2N5M449"/>
<dbReference type="InterPro" id="IPR006224">
    <property type="entry name" value="PsdUridine_synth_RluA-like_CS"/>
</dbReference>
<sequence length="298" mass="34080">MKTEKKGSSLHIWVPRKWNGFTIEELFTQYWRAPKKMIHEWRMGKKVMLRGIAAPWTEVLNEGDLLQIPLLYEEQGEQQTYMDIEVLYEDDHVIVVNKPAGLQTHPSQPGETDSLVNGVAFHMLANGEGQFPTHIHRLDRDTTGAILFAKDRLSAAILDRELKERNIKRTYKALVHGLIKNKRGKIDEGIGKDRHHGSRRRVSPTGQPAVTHYEVVQTFPDKRQTLVTCHLDTGRTHQIRVHLSYIGHPLVGDLLYGGRPDAPRQALHACRLEFIHPLTEEPIVISAPYLDQPPIFPM</sequence>
<dbReference type="GO" id="GO:0009982">
    <property type="term" value="F:pseudouridine synthase activity"/>
    <property type="evidence" value="ECO:0007669"/>
    <property type="project" value="InterPro"/>
</dbReference>
<feature type="active site" evidence="4">
    <location>
        <position position="139"/>
    </location>
</feature>
<dbReference type="PROSITE" id="PS01129">
    <property type="entry name" value="PSI_RLU"/>
    <property type="match status" value="1"/>
</dbReference>
<evidence type="ECO:0000313" key="8">
    <source>
        <dbReference type="Proteomes" id="UP000234748"/>
    </source>
</evidence>
<protein>
    <recommendedName>
        <fullName evidence="5">Pseudouridine synthase</fullName>
        <ecNumber evidence="5">5.4.99.-</ecNumber>
    </recommendedName>
</protein>
<comment type="catalytic activity">
    <reaction evidence="1 5">
        <text>a uridine in RNA = a pseudouridine in RNA</text>
        <dbReference type="Rhea" id="RHEA:48348"/>
        <dbReference type="Rhea" id="RHEA-COMP:12068"/>
        <dbReference type="Rhea" id="RHEA-COMP:12069"/>
        <dbReference type="ChEBI" id="CHEBI:65314"/>
        <dbReference type="ChEBI" id="CHEBI:65315"/>
    </reaction>
</comment>
<dbReference type="Pfam" id="PF00849">
    <property type="entry name" value="PseudoU_synth_2"/>
    <property type="match status" value="1"/>
</dbReference>